<dbReference type="Proteomes" id="UP001302662">
    <property type="component" value="Chromosome"/>
</dbReference>
<accession>A0AA96V8K9</accession>
<evidence type="ECO:0000313" key="3">
    <source>
        <dbReference type="Proteomes" id="UP001302662"/>
    </source>
</evidence>
<evidence type="ECO:0000313" key="2">
    <source>
        <dbReference type="EMBL" id="WNY28198.1"/>
    </source>
</evidence>
<feature type="region of interest" description="Disordered" evidence="1">
    <location>
        <begin position="36"/>
        <end position="114"/>
    </location>
</feature>
<dbReference type="GeneID" id="85196831"/>
<name>A0AA96V8K9_9EURY</name>
<dbReference type="AlphaFoldDB" id="A0AA96V8K9"/>
<feature type="compositionally biased region" description="Low complexity" evidence="1">
    <location>
        <begin position="36"/>
        <end position="90"/>
    </location>
</feature>
<dbReference type="PROSITE" id="PS51257">
    <property type="entry name" value="PROKAR_LIPOPROTEIN"/>
    <property type="match status" value="1"/>
</dbReference>
<dbReference type="KEGG" id="mees:MmiEs2_03820"/>
<sequence>MVKQQKTTKQILLLLIILLAVVGMIGAGCLNKDQTNNTENNGSNSNSSNSAASNNTSNNNTNNNNTDSRNNTSASVNNTSSNTTPTSFSSLPDVVVANHDGGSGGGKSSGSGSNYAAEAAGQKMILESQSGEDGTKLCIYVPVADISGETLTVTFGSSVSEVSETFNEAILSAVPEISGKNVTAVMNDALDVGDFEAGGSEPTAISFSVTAGGATYDVYLMASSIINVDAGSNGKIELIDNKDTYLYTGTKTVACDINIPIKLTVVPDDGYYVQSFVVTKSGTEVYNSTVPAAFDADPSESAVYNVTAVFKKQIAATYDGEDTYIDQDLNAENNIYAYVPAAEASGKVLTFEFLSTVNDVTDVNADIISEEDGDTIISGKTVTVTIKDAVDSASFEKGGTPTPSDLTFSVTVAGGSVYNVYILDSAAIKIVVPDGCTITSSGVVPGGLNLDSAGTYYHVCDIGSTNTFTASDGFELTLTKSGADVTPFDGSITFESASYVLTAVPSVA</sequence>
<keyword evidence="3" id="KW-1185">Reference proteome</keyword>
<reference evidence="2 3" key="1">
    <citation type="submission" date="2023-07" db="EMBL/GenBank/DDBJ databases">
        <title>Closed genome sequence of Methanimicrococcus sp. Es2.</title>
        <authorList>
            <person name="Protasov E."/>
            <person name="Platt K."/>
            <person name="Reeh H."/>
            <person name="Poehlein A."/>
            <person name="Daniel R."/>
            <person name="Brune A."/>
        </authorList>
    </citation>
    <scope>NUCLEOTIDE SEQUENCE [LARGE SCALE GENOMIC DNA]</scope>
    <source>
        <strain evidence="2 3">Es2</strain>
    </source>
</reference>
<organism evidence="2 3">
    <name type="scientific">Methanimicrococcus stummii</name>
    <dbReference type="NCBI Taxonomy" id="3028294"/>
    <lineage>
        <taxon>Archaea</taxon>
        <taxon>Methanobacteriati</taxon>
        <taxon>Methanobacteriota</taxon>
        <taxon>Stenosarchaea group</taxon>
        <taxon>Methanomicrobia</taxon>
        <taxon>Methanosarcinales</taxon>
        <taxon>Methanosarcinaceae</taxon>
        <taxon>Methanimicrococcus</taxon>
    </lineage>
</organism>
<protein>
    <submittedName>
        <fullName evidence="2">Uncharacterized protein</fullName>
    </submittedName>
</protein>
<gene>
    <name evidence="2" type="ORF">MmiEs2_03820</name>
</gene>
<dbReference type="EMBL" id="CP131062">
    <property type="protein sequence ID" value="WNY28198.1"/>
    <property type="molecule type" value="Genomic_DNA"/>
</dbReference>
<evidence type="ECO:0000256" key="1">
    <source>
        <dbReference type="SAM" id="MobiDB-lite"/>
    </source>
</evidence>
<proteinExistence type="predicted"/>
<dbReference type="RefSeq" id="WP_316559744.1">
    <property type="nucleotide sequence ID" value="NZ_CP131062.1"/>
</dbReference>